<dbReference type="PANTHER" id="PTHR43712:SF2">
    <property type="entry name" value="O-METHYLTRANSFERASE CICE"/>
    <property type="match status" value="1"/>
</dbReference>
<dbReference type="OrthoDB" id="9767938at2"/>
<comment type="caution">
    <text evidence="7">The sequence shown here is derived from an EMBL/GenBank/DDBJ whole genome shotgun (WGS) entry which is preliminary data.</text>
</comment>
<dbReference type="Pfam" id="PF08100">
    <property type="entry name" value="Dimerisation"/>
    <property type="match status" value="1"/>
</dbReference>
<organism evidence="7 8">
    <name type="scientific">Desulfotignum phosphitoxidans DSM 13687</name>
    <dbReference type="NCBI Taxonomy" id="1286635"/>
    <lineage>
        <taxon>Bacteria</taxon>
        <taxon>Pseudomonadati</taxon>
        <taxon>Thermodesulfobacteriota</taxon>
        <taxon>Desulfobacteria</taxon>
        <taxon>Desulfobacterales</taxon>
        <taxon>Desulfobacteraceae</taxon>
        <taxon>Desulfotignum</taxon>
    </lineage>
</organism>
<sequence>MTHTTDWHPGTLLELSGYYWKTCTLHAAVKLDIFTLIGNDILTAREIAQKTGWDDRGTTMLLDALAAMALLTRTASGYANTPAANRFLSKDSDQYIGYMILHHHHLADSWVRMDEAVTQGGPVREQSSISSDQWREAFLMGMFNNAMATAPDVAQSVDLSGCNRLLDMGGGPGTYAIHFCRANPDLTAVVFDLATTRPFAEKTIARFGLSDRIQFAEGDYTTGDVPLAQVFDAAWLSHVLHGEGPEKAAEIVTHAAKALVSGGQMLIHDFILTDTRDRPEFAALFSLNMLLGTESGQSYSESEIREMMTAAGLTNITLLDFTGPTQSRILKGMKS</sequence>
<dbReference type="InterPro" id="IPR012967">
    <property type="entry name" value="COMT_dimerisation"/>
</dbReference>
<dbReference type="InterPro" id="IPR016461">
    <property type="entry name" value="COMT-like"/>
</dbReference>
<evidence type="ECO:0000256" key="3">
    <source>
        <dbReference type="ARBA" id="ARBA00022691"/>
    </source>
</evidence>
<dbReference type="PANTHER" id="PTHR43712">
    <property type="entry name" value="PUTATIVE (AFU_ORTHOLOGUE AFUA_4G14580)-RELATED"/>
    <property type="match status" value="1"/>
</dbReference>
<evidence type="ECO:0000259" key="6">
    <source>
        <dbReference type="Pfam" id="PF08100"/>
    </source>
</evidence>
<evidence type="ECO:0000256" key="1">
    <source>
        <dbReference type="ARBA" id="ARBA00022603"/>
    </source>
</evidence>
<gene>
    <name evidence="7" type="primary">tcmO</name>
    <name evidence="7" type="ORF">Dpo_6c01670</name>
</gene>
<dbReference type="GO" id="GO:0032259">
    <property type="term" value="P:methylation"/>
    <property type="evidence" value="ECO:0007669"/>
    <property type="project" value="UniProtKB-KW"/>
</dbReference>
<keyword evidence="1 7" id="KW-0489">Methyltransferase</keyword>
<dbReference type="EC" id="2.1.1.-" evidence="7"/>
<evidence type="ECO:0000259" key="5">
    <source>
        <dbReference type="Pfam" id="PF00891"/>
    </source>
</evidence>
<proteinExistence type="predicted"/>
<dbReference type="GO" id="GO:0008171">
    <property type="term" value="F:O-methyltransferase activity"/>
    <property type="evidence" value="ECO:0007669"/>
    <property type="project" value="InterPro"/>
</dbReference>
<dbReference type="PATRIC" id="fig|1286635.3.peg.3041"/>
<dbReference type="InterPro" id="IPR029063">
    <property type="entry name" value="SAM-dependent_MTases_sf"/>
</dbReference>
<evidence type="ECO:0000313" key="8">
    <source>
        <dbReference type="Proteomes" id="UP000014216"/>
    </source>
</evidence>
<keyword evidence="3" id="KW-0949">S-adenosyl-L-methionine</keyword>
<dbReference type="SUPFAM" id="SSF53335">
    <property type="entry name" value="S-adenosyl-L-methionine-dependent methyltransferases"/>
    <property type="match status" value="1"/>
</dbReference>
<dbReference type="PROSITE" id="PS51683">
    <property type="entry name" value="SAM_OMT_II"/>
    <property type="match status" value="1"/>
</dbReference>
<dbReference type="RefSeq" id="WP_006966808.1">
    <property type="nucleotide sequence ID" value="NZ_APJX01000006.1"/>
</dbReference>
<dbReference type="InterPro" id="IPR001077">
    <property type="entry name" value="COMT_C"/>
</dbReference>
<dbReference type="EMBL" id="APJX01000006">
    <property type="protein sequence ID" value="EMS78968.1"/>
    <property type="molecule type" value="Genomic_DNA"/>
</dbReference>
<dbReference type="SUPFAM" id="SSF46785">
    <property type="entry name" value="Winged helix' DNA-binding domain"/>
    <property type="match status" value="1"/>
</dbReference>
<dbReference type="InterPro" id="IPR036388">
    <property type="entry name" value="WH-like_DNA-bd_sf"/>
</dbReference>
<dbReference type="Gene3D" id="3.40.50.150">
    <property type="entry name" value="Vaccinia Virus protein VP39"/>
    <property type="match status" value="1"/>
</dbReference>
<feature type="active site" description="Proton acceptor" evidence="4">
    <location>
        <position position="241"/>
    </location>
</feature>
<dbReference type="CDD" id="cd02440">
    <property type="entry name" value="AdoMet_MTases"/>
    <property type="match status" value="1"/>
</dbReference>
<dbReference type="Pfam" id="PF00891">
    <property type="entry name" value="Methyltransf_2"/>
    <property type="match status" value="1"/>
</dbReference>
<reference evidence="7 8" key="1">
    <citation type="journal article" date="2013" name="Genome Announc.">
        <title>Draft Genome Sequence of Desulfotignum phosphitoxidans DSM 13687 Strain FiPS-3.</title>
        <authorList>
            <person name="Poehlein A."/>
            <person name="Daniel R."/>
            <person name="Simeonova D.D."/>
        </authorList>
    </citation>
    <scope>NUCLEOTIDE SEQUENCE [LARGE SCALE GENOMIC DNA]</scope>
    <source>
        <strain evidence="7 8">DSM 13687</strain>
    </source>
</reference>
<evidence type="ECO:0000313" key="7">
    <source>
        <dbReference type="EMBL" id="EMS78968.1"/>
    </source>
</evidence>
<feature type="domain" description="O-methyltransferase dimerisation" evidence="6">
    <location>
        <begin position="14"/>
        <end position="89"/>
    </location>
</feature>
<evidence type="ECO:0000256" key="4">
    <source>
        <dbReference type="PIRSR" id="PIRSR005739-1"/>
    </source>
</evidence>
<feature type="domain" description="O-methyltransferase C-terminal" evidence="5">
    <location>
        <begin position="130"/>
        <end position="313"/>
    </location>
</feature>
<evidence type="ECO:0000256" key="2">
    <source>
        <dbReference type="ARBA" id="ARBA00022679"/>
    </source>
</evidence>
<protein>
    <submittedName>
        <fullName evidence="7">Tetracenomycin polyketide synthesis 8-O-methyl transferase TcmO</fullName>
        <ecNumber evidence="7">2.1.1.-</ecNumber>
    </submittedName>
</protein>
<dbReference type="PIRSF" id="PIRSF005739">
    <property type="entry name" value="O-mtase"/>
    <property type="match status" value="1"/>
</dbReference>
<dbReference type="Gene3D" id="1.10.10.10">
    <property type="entry name" value="Winged helix-like DNA-binding domain superfamily/Winged helix DNA-binding domain"/>
    <property type="match status" value="1"/>
</dbReference>
<accession>S0FV41</accession>
<name>S0FV41_9BACT</name>
<keyword evidence="2 7" id="KW-0808">Transferase</keyword>
<dbReference type="GO" id="GO:0046983">
    <property type="term" value="F:protein dimerization activity"/>
    <property type="evidence" value="ECO:0007669"/>
    <property type="project" value="InterPro"/>
</dbReference>
<dbReference type="InterPro" id="IPR036390">
    <property type="entry name" value="WH_DNA-bd_sf"/>
</dbReference>
<keyword evidence="8" id="KW-1185">Reference proteome</keyword>
<dbReference type="Proteomes" id="UP000014216">
    <property type="component" value="Unassembled WGS sequence"/>
</dbReference>
<dbReference type="AlphaFoldDB" id="S0FV41"/>